<gene>
    <name evidence="2" type="ORF">ABDJ85_01510</name>
</gene>
<protein>
    <submittedName>
        <fullName evidence="2">Uncharacterized protein</fullName>
    </submittedName>
</protein>
<organism evidence="2 3">
    <name type="scientific">Roseateles paludis</name>
    <dbReference type="NCBI Taxonomy" id="3145238"/>
    <lineage>
        <taxon>Bacteria</taxon>
        <taxon>Pseudomonadati</taxon>
        <taxon>Pseudomonadota</taxon>
        <taxon>Betaproteobacteria</taxon>
        <taxon>Burkholderiales</taxon>
        <taxon>Sphaerotilaceae</taxon>
        <taxon>Roseateles</taxon>
    </lineage>
</organism>
<keyword evidence="3" id="KW-1185">Reference proteome</keyword>
<evidence type="ECO:0000313" key="2">
    <source>
        <dbReference type="EMBL" id="MEO3690126.1"/>
    </source>
</evidence>
<evidence type="ECO:0000256" key="1">
    <source>
        <dbReference type="SAM" id="Phobius"/>
    </source>
</evidence>
<proteinExistence type="predicted"/>
<keyword evidence="1" id="KW-1133">Transmembrane helix</keyword>
<dbReference type="EMBL" id="JBDPZD010000001">
    <property type="protein sequence ID" value="MEO3690126.1"/>
    <property type="molecule type" value="Genomic_DNA"/>
</dbReference>
<name>A0ABV0FW35_9BURK</name>
<feature type="transmembrane region" description="Helical" evidence="1">
    <location>
        <begin position="29"/>
        <end position="47"/>
    </location>
</feature>
<evidence type="ECO:0000313" key="3">
    <source>
        <dbReference type="Proteomes" id="UP001495147"/>
    </source>
</evidence>
<accession>A0ABV0FW35</accession>
<sequence length="169" mass="18259">MLATESLLRRLVDDAGQQPLLFLPKLEPHPMGAAVGLGGVALGLYAARQSAATLLGWFALTLCVAGMFIHATLRRQGIGWQLDLQSRTLRPVGQPGEAQVLDAEGWSLFCVGGSGRRMLALEFRHQDGGAPRRFFQTRSGANRTEHQLTSQLADALAARLQMGRQGLSL</sequence>
<dbReference type="Proteomes" id="UP001495147">
    <property type="component" value="Unassembled WGS sequence"/>
</dbReference>
<keyword evidence="1" id="KW-0812">Transmembrane</keyword>
<feature type="transmembrane region" description="Helical" evidence="1">
    <location>
        <begin position="54"/>
        <end position="73"/>
    </location>
</feature>
<comment type="caution">
    <text evidence="2">The sequence shown here is derived from an EMBL/GenBank/DDBJ whole genome shotgun (WGS) entry which is preliminary data.</text>
</comment>
<keyword evidence="1" id="KW-0472">Membrane</keyword>
<dbReference type="RefSeq" id="WP_347702959.1">
    <property type="nucleotide sequence ID" value="NZ_JBDPZD010000001.1"/>
</dbReference>
<reference evidence="2 3" key="1">
    <citation type="submission" date="2024-05" db="EMBL/GenBank/DDBJ databases">
        <title>Roseateles sp. DJS-2-20 16S ribosomal RNA gene Genome sequencing and assembly.</title>
        <authorList>
            <person name="Woo H."/>
        </authorList>
    </citation>
    <scope>NUCLEOTIDE SEQUENCE [LARGE SCALE GENOMIC DNA]</scope>
    <source>
        <strain evidence="2 3">DJS-2-20</strain>
    </source>
</reference>